<dbReference type="EMBL" id="JAWIZZ010000047">
    <property type="protein sequence ID" value="KAK5779430.1"/>
    <property type="molecule type" value="Genomic_DNA"/>
</dbReference>
<keyword evidence="7" id="KW-1185">Reference proteome</keyword>
<dbReference type="InterPro" id="IPR007648">
    <property type="entry name" value="ATPase_inhibitor_mt"/>
</dbReference>
<accession>A0AAN8A8H1</accession>
<evidence type="ECO:0000256" key="3">
    <source>
        <dbReference type="ARBA" id="ARBA00023128"/>
    </source>
</evidence>
<dbReference type="Pfam" id="PF04568">
    <property type="entry name" value="IATP"/>
    <property type="match status" value="1"/>
</dbReference>
<reference evidence="7" key="1">
    <citation type="submission" date="2023-07" db="EMBL/GenBank/DDBJ databases">
        <title>A draft genome of Kazachstania heterogenica Y-27499.</title>
        <authorList>
            <person name="Donic C."/>
            <person name="Kralova J.S."/>
            <person name="Fidel L."/>
            <person name="Ben-Dor S."/>
            <person name="Jung S."/>
        </authorList>
    </citation>
    <scope>NUCLEOTIDE SEQUENCE [LARGE SCALE GENOMIC DNA]</scope>
    <source>
        <strain evidence="7">Y27499</strain>
    </source>
</reference>
<comment type="subcellular location">
    <subcellularLocation>
        <location evidence="1">Mitochondrion</location>
    </subcellularLocation>
</comment>
<dbReference type="Gene3D" id="1.20.5.500">
    <property type="entry name" value="Single helix bin"/>
    <property type="match status" value="1"/>
</dbReference>
<comment type="function">
    <text evidence="4">Inhibits the enzyme activity of ATPase.</text>
</comment>
<dbReference type="GO" id="GO:0042030">
    <property type="term" value="F:ATPase inhibitor activity"/>
    <property type="evidence" value="ECO:0007669"/>
    <property type="project" value="InterPro"/>
</dbReference>
<dbReference type="AlphaFoldDB" id="A0AAN8A8H1"/>
<protein>
    <recommendedName>
        <fullName evidence="4">ATPase inhibitor, mitochondrial</fullName>
    </recommendedName>
</protein>
<name>A0AAN8A8H1_9SACH</name>
<sequence>MISRSNIAQTVKQTPRVMGIVRNYTVGTSEGSTGSHRGFGGDSFTKKEKANEDFYIKQHEKEQLLKLKEQLEKHKAELKNIEEQLKNIKK</sequence>
<evidence type="ECO:0000256" key="2">
    <source>
        <dbReference type="ARBA" id="ARBA00010901"/>
    </source>
</evidence>
<evidence type="ECO:0000313" key="6">
    <source>
        <dbReference type="EMBL" id="KAK5779430.1"/>
    </source>
</evidence>
<comment type="similarity">
    <text evidence="2 4">Belongs to the ATPase inhibitor family.</text>
</comment>
<organism evidence="6 7">
    <name type="scientific">Arxiozyma heterogenica</name>
    <dbReference type="NCBI Taxonomy" id="278026"/>
    <lineage>
        <taxon>Eukaryota</taxon>
        <taxon>Fungi</taxon>
        <taxon>Dikarya</taxon>
        <taxon>Ascomycota</taxon>
        <taxon>Saccharomycotina</taxon>
        <taxon>Saccharomycetes</taxon>
        <taxon>Saccharomycetales</taxon>
        <taxon>Saccharomycetaceae</taxon>
        <taxon>Arxiozyma</taxon>
    </lineage>
</organism>
<dbReference type="SUPFAM" id="SSF64602">
    <property type="entry name" value="F1 ATPase inhibitor, IF1, C-terminal domain"/>
    <property type="match status" value="1"/>
</dbReference>
<proteinExistence type="inferred from homology"/>
<feature type="coiled-coil region" evidence="5">
    <location>
        <begin position="57"/>
        <end position="88"/>
    </location>
</feature>
<keyword evidence="5" id="KW-0175">Coiled coil</keyword>
<dbReference type="GO" id="GO:0005739">
    <property type="term" value="C:mitochondrion"/>
    <property type="evidence" value="ECO:0007669"/>
    <property type="project" value="UniProtKB-SubCell"/>
</dbReference>
<keyword evidence="3" id="KW-0496">Mitochondrion</keyword>
<comment type="caution">
    <text evidence="6">The sequence shown here is derived from an EMBL/GenBank/DDBJ whole genome shotgun (WGS) entry which is preliminary data.</text>
</comment>
<evidence type="ECO:0000256" key="4">
    <source>
        <dbReference type="RuleBase" id="RU368087"/>
    </source>
</evidence>
<evidence type="ECO:0000256" key="1">
    <source>
        <dbReference type="ARBA" id="ARBA00004173"/>
    </source>
</evidence>
<gene>
    <name evidence="6" type="ORF">RI543_003321</name>
</gene>
<evidence type="ECO:0000313" key="7">
    <source>
        <dbReference type="Proteomes" id="UP001306508"/>
    </source>
</evidence>
<evidence type="ECO:0000256" key="5">
    <source>
        <dbReference type="SAM" id="Coils"/>
    </source>
</evidence>
<dbReference type="Proteomes" id="UP001306508">
    <property type="component" value="Unassembled WGS sequence"/>
</dbReference>